<evidence type="ECO:0000313" key="2">
    <source>
        <dbReference type="Proteomes" id="UP000722791"/>
    </source>
</evidence>
<proteinExistence type="predicted"/>
<accession>A0A8J4G5T7</accession>
<feature type="non-terminal residue" evidence="1">
    <location>
        <position position="1"/>
    </location>
</feature>
<comment type="caution">
    <text evidence="1">The sequence shown here is derived from an EMBL/GenBank/DDBJ whole genome shotgun (WGS) entry which is preliminary data.</text>
</comment>
<protein>
    <submittedName>
        <fullName evidence="1">Uncharacterized protein</fullName>
    </submittedName>
</protein>
<dbReference type="Proteomes" id="UP000722791">
    <property type="component" value="Unassembled WGS sequence"/>
</dbReference>
<organism evidence="1 2">
    <name type="scientific">Volvox reticuliferus</name>
    <dbReference type="NCBI Taxonomy" id="1737510"/>
    <lineage>
        <taxon>Eukaryota</taxon>
        <taxon>Viridiplantae</taxon>
        <taxon>Chlorophyta</taxon>
        <taxon>core chlorophytes</taxon>
        <taxon>Chlorophyceae</taxon>
        <taxon>CS clade</taxon>
        <taxon>Chlamydomonadales</taxon>
        <taxon>Volvocaceae</taxon>
        <taxon>Volvox</taxon>
    </lineage>
</organism>
<name>A0A8J4G5T7_9CHLO</name>
<evidence type="ECO:0000313" key="1">
    <source>
        <dbReference type="EMBL" id="GIM00615.1"/>
    </source>
</evidence>
<gene>
    <name evidence="1" type="ORF">Vretimale_5590</name>
</gene>
<dbReference type="AlphaFoldDB" id="A0A8J4G5T7"/>
<reference evidence="1" key="1">
    <citation type="journal article" date="2021" name="Proc. Natl. Acad. Sci. U.S.A.">
        <title>Three genomes in the algal genus Volvox reveal the fate of a haploid sex-determining region after a transition to homothallism.</title>
        <authorList>
            <person name="Yamamoto K."/>
            <person name="Hamaji T."/>
            <person name="Kawai-Toyooka H."/>
            <person name="Matsuzaki R."/>
            <person name="Takahashi F."/>
            <person name="Nishimura Y."/>
            <person name="Kawachi M."/>
            <person name="Noguchi H."/>
            <person name="Minakuchi Y."/>
            <person name="Umen J.G."/>
            <person name="Toyoda A."/>
            <person name="Nozaki H."/>
        </authorList>
    </citation>
    <scope>NUCLEOTIDE SEQUENCE</scope>
    <source>
        <strain evidence="1">NIES-3785</strain>
    </source>
</reference>
<dbReference type="EMBL" id="BNCQ01000008">
    <property type="protein sequence ID" value="GIM00615.1"/>
    <property type="molecule type" value="Genomic_DNA"/>
</dbReference>
<sequence length="101" mass="11041">LSCEGRALSSCSLTSACKPLTSTSLSSISLPNKFVKATHLLAWRSCLLTSSHNSMSSALMNNDGEAIVHEQVVESVDYEAMPVAKARTLSRRSKQRWPLIF</sequence>